<organism evidence="2">
    <name type="scientific">bioreactor metagenome</name>
    <dbReference type="NCBI Taxonomy" id="1076179"/>
    <lineage>
        <taxon>unclassified sequences</taxon>
        <taxon>metagenomes</taxon>
        <taxon>ecological metagenomes</taxon>
    </lineage>
</organism>
<dbReference type="InterPro" id="IPR036286">
    <property type="entry name" value="LexA/Signal_pep-like_sf"/>
</dbReference>
<dbReference type="Gene3D" id="1.10.260.40">
    <property type="entry name" value="lambda repressor-like DNA-binding domains"/>
    <property type="match status" value="1"/>
</dbReference>
<dbReference type="InterPro" id="IPR015927">
    <property type="entry name" value="Peptidase_S24_S26A/B/C"/>
</dbReference>
<evidence type="ECO:0000313" key="2">
    <source>
        <dbReference type="EMBL" id="MPL90214.1"/>
    </source>
</evidence>
<dbReference type="CDD" id="cd06529">
    <property type="entry name" value="S24_LexA-like"/>
    <property type="match status" value="1"/>
</dbReference>
<dbReference type="InterPro" id="IPR039418">
    <property type="entry name" value="LexA-like"/>
</dbReference>
<sequence>MSVQNFVVKALRESMVTNYKIMQETGISDQTIANYRDGKTAPKGVNLQILAKYLGIANYSNDAPVIRKIPFYDDLATNTVTDRRVSKKSRQPVDYIVPGDWFPEATAALRYHGDSMKEYPNGSILVLKEVTNPQIIYWGNIYVIETEQGRITKKLQNGDSESVVAYSTNNDIYPDGRLMYEPITINKESIVRLFLVIGFLVRHSITMTFV</sequence>
<dbReference type="Pfam" id="PF00717">
    <property type="entry name" value="Peptidase_S24"/>
    <property type="match status" value="1"/>
</dbReference>
<reference evidence="2" key="1">
    <citation type="submission" date="2019-08" db="EMBL/GenBank/DDBJ databases">
        <authorList>
            <person name="Kucharzyk K."/>
            <person name="Murdoch R.W."/>
            <person name="Higgins S."/>
            <person name="Loffler F."/>
        </authorList>
    </citation>
    <scope>NUCLEOTIDE SEQUENCE</scope>
</reference>
<protein>
    <recommendedName>
        <fullName evidence="1">Peptidase S24/S26A/S26B/S26C domain-containing protein</fullName>
    </recommendedName>
</protein>
<evidence type="ECO:0000259" key="1">
    <source>
        <dbReference type="Pfam" id="PF00717"/>
    </source>
</evidence>
<dbReference type="CDD" id="cd00093">
    <property type="entry name" value="HTH_XRE"/>
    <property type="match status" value="1"/>
</dbReference>
<dbReference type="InterPro" id="IPR010982">
    <property type="entry name" value="Lambda_DNA-bd_dom_sf"/>
</dbReference>
<accession>A0A644VFQ1</accession>
<proteinExistence type="predicted"/>
<dbReference type="AlphaFoldDB" id="A0A644VFQ1"/>
<dbReference type="InterPro" id="IPR001387">
    <property type="entry name" value="Cro/C1-type_HTH"/>
</dbReference>
<name>A0A644VFQ1_9ZZZZ</name>
<gene>
    <name evidence="2" type="ORF">SDC9_36261</name>
</gene>
<dbReference type="EMBL" id="VSSQ01000298">
    <property type="protein sequence ID" value="MPL90214.1"/>
    <property type="molecule type" value="Genomic_DNA"/>
</dbReference>
<dbReference type="Gene3D" id="2.10.109.10">
    <property type="entry name" value="Umud Fragment, subunit A"/>
    <property type="match status" value="1"/>
</dbReference>
<dbReference type="GO" id="GO:0003677">
    <property type="term" value="F:DNA binding"/>
    <property type="evidence" value="ECO:0007669"/>
    <property type="project" value="InterPro"/>
</dbReference>
<comment type="caution">
    <text evidence="2">The sequence shown here is derived from an EMBL/GenBank/DDBJ whole genome shotgun (WGS) entry which is preliminary data.</text>
</comment>
<feature type="domain" description="Peptidase S24/S26A/S26B/S26C" evidence="1">
    <location>
        <begin position="95"/>
        <end position="178"/>
    </location>
</feature>
<dbReference type="SUPFAM" id="SSF51306">
    <property type="entry name" value="LexA/Signal peptidase"/>
    <property type="match status" value="1"/>
</dbReference>